<comment type="subcellular location">
    <subcellularLocation>
        <location evidence="1">Cell membrane</location>
    </subcellularLocation>
</comment>
<evidence type="ECO:0000256" key="2">
    <source>
        <dbReference type="ARBA" id="ARBA00022475"/>
    </source>
</evidence>
<dbReference type="SUPFAM" id="SSF58104">
    <property type="entry name" value="Methyl-accepting chemotaxis protein (MCP) signaling domain"/>
    <property type="match status" value="1"/>
</dbReference>
<dbReference type="EMBL" id="CP121671">
    <property type="protein sequence ID" value="WFT75241.1"/>
    <property type="molecule type" value="Genomic_DNA"/>
</dbReference>
<evidence type="ECO:0000313" key="10">
    <source>
        <dbReference type="EMBL" id="WFT75241.1"/>
    </source>
</evidence>
<feature type="transmembrane region" description="Helical" evidence="7">
    <location>
        <begin position="7"/>
        <end position="27"/>
    </location>
</feature>
<evidence type="ECO:0000256" key="7">
    <source>
        <dbReference type="SAM" id="Phobius"/>
    </source>
</evidence>
<dbReference type="Pfam" id="PF00015">
    <property type="entry name" value="MCPsignal"/>
    <property type="match status" value="1"/>
</dbReference>
<feature type="transmembrane region" description="Helical" evidence="7">
    <location>
        <begin position="167"/>
        <end position="187"/>
    </location>
</feature>
<evidence type="ECO:0000256" key="6">
    <source>
        <dbReference type="PROSITE-ProRule" id="PRU00284"/>
    </source>
</evidence>
<dbReference type="PANTHER" id="PTHR32089:SF112">
    <property type="entry name" value="LYSOZYME-LIKE PROTEIN-RELATED"/>
    <property type="match status" value="1"/>
</dbReference>
<keyword evidence="7" id="KW-0812">Transmembrane</keyword>
<evidence type="ECO:0000256" key="1">
    <source>
        <dbReference type="ARBA" id="ARBA00004236"/>
    </source>
</evidence>
<evidence type="ECO:0000256" key="3">
    <source>
        <dbReference type="ARBA" id="ARBA00023136"/>
    </source>
</evidence>
<dbReference type="Gene3D" id="6.10.340.10">
    <property type="match status" value="1"/>
</dbReference>
<reference evidence="10 11" key="1">
    <citation type="submission" date="2023-04" db="EMBL/GenBank/DDBJ databases">
        <title>Genome sequence of Halobacillus naozhouensis KACC 21980.</title>
        <authorList>
            <person name="Kim S."/>
            <person name="Heo J."/>
            <person name="Kwon S.-W."/>
        </authorList>
    </citation>
    <scope>NUCLEOTIDE SEQUENCE [LARGE SCALE GENOMIC DNA]</scope>
    <source>
        <strain evidence="10 11">KCTC 13234</strain>
    </source>
</reference>
<feature type="domain" description="HAMP" evidence="9">
    <location>
        <begin position="191"/>
        <end position="245"/>
    </location>
</feature>
<dbReference type="SMART" id="SM00304">
    <property type="entry name" value="HAMP"/>
    <property type="match status" value="1"/>
</dbReference>
<keyword evidence="4 6" id="KW-0807">Transducer</keyword>
<proteinExistence type="inferred from homology"/>
<evidence type="ECO:0000259" key="9">
    <source>
        <dbReference type="PROSITE" id="PS50885"/>
    </source>
</evidence>
<dbReference type="Pfam" id="PF00672">
    <property type="entry name" value="HAMP"/>
    <property type="match status" value="1"/>
</dbReference>
<accession>A0ABY8IZI8</accession>
<dbReference type="CDD" id="cd06225">
    <property type="entry name" value="HAMP"/>
    <property type="match status" value="1"/>
</dbReference>
<keyword evidence="11" id="KW-1185">Reference proteome</keyword>
<dbReference type="PROSITE" id="PS50885">
    <property type="entry name" value="HAMP"/>
    <property type="match status" value="1"/>
</dbReference>
<feature type="domain" description="Methyl-accepting transducer" evidence="8">
    <location>
        <begin position="264"/>
        <end position="514"/>
    </location>
</feature>
<dbReference type="SMART" id="SM00283">
    <property type="entry name" value="MA"/>
    <property type="match status" value="1"/>
</dbReference>
<evidence type="ECO:0000256" key="5">
    <source>
        <dbReference type="ARBA" id="ARBA00029447"/>
    </source>
</evidence>
<comment type="similarity">
    <text evidence="5">Belongs to the methyl-accepting chemotaxis (MCP) protein family.</text>
</comment>
<protein>
    <submittedName>
        <fullName evidence="10">Methyl-accepting chemotaxis protein</fullName>
    </submittedName>
</protein>
<gene>
    <name evidence="10" type="ORF">P9989_02180</name>
</gene>
<dbReference type="Gene3D" id="1.10.287.950">
    <property type="entry name" value="Methyl-accepting chemotaxis protein"/>
    <property type="match status" value="1"/>
</dbReference>
<dbReference type="PROSITE" id="PS50111">
    <property type="entry name" value="CHEMOTAXIS_TRANSDUC_2"/>
    <property type="match status" value="1"/>
</dbReference>
<keyword evidence="2" id="KW-1003">Cell membrane</keyword>
<keyword evidence="7" id="KW-1133">Transmembrane helix</keyword>
<dbReference type="InterPro" id="IPR003660">
    <property type="entry name" value="HAMP_dom"/>
</dbReference>
<evidence type="ECO:0000256" key="4">
    <source>
        <dbReference type="ARBA" id="ARBA00023224"/>
    </source>
</evidence>
<dbReference type="PANTHER" id="PTHR32089">
    <property type="entry name" value="METHYL-ACCEPTING CHEMOTAXIS PROTEIN MCPB"/>
    <property type="match status" value="1"/>
</dbReference>
<evidence type="ECO:0000259" key="8">
    <source>
        <dbReference type="PROSITE" id="PS50111"/>
    </source>
</evidence>
<organism evidence="10 11">
    <name type="scientific">Halobacillus naozhouensis</name>
    <dbReference type="NCBI Taxonomy" id="554880"/>
    <lineage>
        <taxon>Bacteria</taxon>
        <taxon>Bacillati</taxon>
        <taxon>Bacillota</taxon>
        <taxon>Bacilli</taxon>
        <taxon>Bacillales</taxon>
        <taxon>Bacillaceae</taxon>
        <taxon>Halobacillus</taxon>
    </lineage>
</organism>
<evidence type="ECO:0000313" key="11">
    <source>
        <dbReference type="Proteomes" id="UP001221597"/>
    </source>
</evidence>
<dbReference type="InterPro" id="IPR004089">
    <property type="entry name" value="MCPsignal_dom"/>
</dbReference>
<dbReference type="RefSeq" id="WP_283077210.1">
    <property type="nucleotide sequence ID" value="NZ_CP121671.1"/>
</dbReference>
<sequence>MTIQRRLYTMTLLPLLLSLALISFIVYQMTSLESSSNSDVAVLLESKEVNGQLVTLEQTLNTYGYNPSAATKNEALSQMKITKSALDELGRLMATSEQERWYSQAVTKYEDWQQTVTEALEAEDINEIQRQSARTSGILNDMYMVQQESRAWYDNNLASQARTVSQLILFAIIAGIVLIMLSIYATSRLNKHIAKPMKDLAVQASKVAEGDLTTTIHVSEKEKDEIGQLKRSFQVMVNNLTSTVKSVHQIGGNVERFSSKLNHEMTGLSEVTQQVTSSTDELAQGSQSISNDIQDVASLMEQMHQAFEANTRESKKASESSTAALSKVYEGQTAIEEQRKGMEKNKGSITKVEASVQDFIGYTDQIEVTVKLVNEIAEQTNLLALNAAIEAARAGEHGKGFAVVAEEVRKLADQSTDATSKISTMVQQIKSGVNVIEQEMTETVSLAVKQTEAVNLSEQSFTLIKTQVDKINEQLHEVVEGMVQSKEQSLQITTSVENVSAITEETAAGTEEISASAGEQQHAFQQMTEEANELGNMVNQMNRELEHFKW</sequence>
<keyword evidence="3 7" id="KW-0472">Membrane</keyword>
<name>A0ABY8IZI8_9BACI</name>
<dbReference type="Proteomes" id="UP001221597">
    <property type="component" value="Chromosome"/>
</dbReference>